<gene>
    <name evidence="2" type="ORF">M440DRAFT_1404136</name>
</gene>
<feature type="region of interest" description="Disordered" evidence="1">
    <location>
        <begin position="34"/>
        <end position="81"/>
    </location>
</feature>
<feature type="region of interest" description="Disordered" evidence="1">
    <location>
        <begin position="93"/>
        <end position="119"/>
    </location>
</feature>
<proteinExistence type="predicted"/>
<keyword evidence="3" id="KW-1185">Reference proteome</keyword>
<protein>
    <submittedName>
        <fullName evidence="2">Uncharacterized protein</fullName>
    </submittedName>
</protein>
<feature type="compositionally biased region" description="Polar residues" evidence="1">
    <location>
        <begin position="34"/>
        <end position="45"/>
    </location>
</feature>
<dbReference type="AlphaFoldDB" id="A0A2T4BXE6"/>
<reference evidence="2 3" key="1">
    <citation type="submission" date="2016-07" db="EMBL/GenBank/DDBJ databases">
        <title>Multiple horizontal gene transfer events from other fungi enriched the ability of initially mycotrophic Trichoderma (Ascomycota) to feed on dead plant biomass.</title>
        <authorList>
            <consortium name="DOE Joint Genome Institute"/>
            <person name="Aerts A."/>
            <person name="Atanasova L."/>
            <person name="Chenthamara K."/>
            <person name="Zhang J."/>
            <person name="Grujic M."/>
            <person name="Henrissat B."/>
            <person name="Kuo A."/>
            <person name="Salamov A."/>
            <person name="Lipzen A."/>
            <person name="Labutti K."/>
            <person name="Barry K."/>
            <person name="Miao Y."/>
            <person name="Rahimi M.J."/>
            <person name="Shen Q."/>
            <person name="Grigoriev I.V."/>
            <person name="Kubicek C.P."/>
            <person name="Druzhinina I.S."/>
        </authorList>
    </citation>
    <scope>NUCLEOTIDE SEQUENCE [LARGE SCALE GENOMIC DNA]</scope>
    <source>
        <strain evidence="2 3">ATCC 18648</strain>
    </source>
</reference>
<feature type="compositionally biased region" description="Basic and acidic residues" evidence="1">
    <location>
        <begin position="94"/>
        <end position="106"/>
    </location>
</feature>
<evidence type="ECO:0000313" key="2">
    <source>
        <dbReference type="EMBL" id="PTB73932.1"/>
    </source>
</evidence>
<accession>A0A2T4BXE6</accession>
<name>A0A2T4BXE6_TRILO</name>
<dbReference type="Proteomes" id="UP000240760">
    <property type="component" value="Unassembled WGS sequence"/>
</dbReference>
<organism evidence="2 3">
    <name type="scientific">Trichoderma longibrachiatum ATCC 18648</name>
    <dbReference type="NCBI Taxonomy" id="983965"/>
    <lineage>
        <taxon>Eukaryota</taxon>
        <taxon>Fungi</taxon>
        <taxon>Dikarya</taxon>
        <taxon>Ascomycota</taxon>
        <taxon>Pezizomycotina</taxon>
        <taxon>Sordariomycetes</taxon>
        <taxon>Hypocreomycetidae</taxon>
        <taxon>Hypocreales</taxon>
        <taxon>Hypocreaceae</taxon>
        <taxon>Trichoderma</taxon>
    </lineage>
</organism>
<evidence type="ECO:0000256" key="1">
    <source>
        <dbReference type="SAM" id="MobiDB-lite"/>
    </source>
</evidence>
<dbReference type="EMBL" id="KZ679137">
    <property type="protein sequence ID" value="PTB73932.1"/>
    <property type="molecule type" value="Genomic_DNA"/>
</dbReference>
<sequence length="148" mass="16376">MALGNVSFSFASTWYRETQCLVGEQKWRVYNVASSRRQGSSGKPPSQTPEPCPTMTSKRAERLHSQSPTPGEIHNHRRQQEISGIIALHLHSSLRREDHHRGDEGGFKPPGTRCSSSPPGQDTSFFAGVTPVFAHGRRVGLQGLLLLF</sequence>
<evidence type="ECO:0000313" key="3">
    <source>
        <dbReference type="Proteomes" id="UP000240760"/>
    </source>
</evidence>